<dbReference type="EMBL" id="CP084930">
    <property type="protein sequence ID" value="USI73935.1"/>
    <property type="molecule type" value="Genomic_DNA"/>
</dbReference>
<sequence>MFPPISITADEQYEVTDDQGSAPRLDHRWLTFSQLLIHIYIWARSG</sequence>
<dbReference type="Proteomes" id="UP001056937">
    <property type="component" value="Chromosome 1"/>
</dbReference>
<gene>
    <name evidence="1" type="ORF">LHA26_05570</name>
</gene>
<evidence type="ECO:0000313" key="2">
    <source>
        <dbReference type="Proteomes" id="UP001056937"/>
    </source>
</evidence>
<accession>A0ABY4XAN1</accession>
<dbReference type="RefSeq" id="WP_252167743.1">
    <property type="nucleotide sequence ID" value="NZ_CP084930.1"/>
</dbReference>
<proteinExistence type="predicted"/>
<name>A0ABY4XAN1_9SPHN</name>
<organism evidence="1 2">
    <name type="scientific">Sphingomonas morindae</name>
    <dbReference type="NCBI Taxonomy" id="1541170"/>
    <lineage>
        <taxon>Bacteria</taxon>
        <taxon>Pseudomonadati</taxon>
        <taxon>Pseudomonadota</taxon>
        <taxon>Alphaproteobacteria</taxon>
        <taxon>Sphingomonadales</taxon>
        <taxon>Sphingomonadaceae</taxon>
        <taxon>Sphingomonas</taxon>
    </lineage>
</organism>
<reference evidence="1" key="1">
    <citation type="journal article" date="2022" name="Toxins">
        <title>Genomic Analysis of Sphingopyxis sp. USTB-05 for Biodegrading Cyanobacterial Hepatotoxins.</title>
        <authorList>
            <person name="Liu C."/>
            <person name="Xu Q."/>
            <person name="Zhao Z."/>
            <person name="Zhang H."/>
            <person name="Liu X."/>
            <person name="Yin C."/>
            <person name="Liu Y."/>
            <person name="Yan H."/>
        </authorList>
    </citation>
    <scope>NUCLEOTIDE SEQUENCE</scope>
    <source>
        <strain evidence="1">NBD5</strain>
    </source>
</reference>
<keyword evidence="2" id="KW-1185">Reference proteome</keyword>
<evidence type="ECO:0000313" key="1">
    <source>
        <dbReference type="EMBL" id="USI73935.1"/>
    </source>
</evidence>
<protein>
    <submittedName>
        <fullName evidence="1">Uncharacterized protein</fullName>
    </submittedName>
</protein>